<accession>A0A075GVY9</accession>
<proteinExistence type="predicted"/>
<evidence type="ECO:0008006" key="3">
    <source>
        <dbReference type="Google" id="ProtNLM"/>
    </source>
</evidence>
<dbReference type="Gene3D" id="3.40.1360.10">
    <property type="match status" value="1"/>
</dbReference>
<dbReference type="PANTHER" id="PTHR39964:SF2">
    <property type="entry name" value="UPF0292 PROTEIN MJ1624"/>
    <property type="match status" value="1"/>
</dbReference>
<evidence type="ECO:0000313" key="2">
    <source>
        <dbReference type="EMBL" id="AIF06437.1"/>
    </source>
</evidence>
<protein>
    <recommendedName>
        <fullName evidence="3">Toprim domain-containing protein</fullName>
    </recommendedName>
</protein>
<name>A0A075GVY9_9EURY</name>
<reference evidence="2" key="1">
    <citation type="journal article" date="2014" name="Genome Biol. Evol.">
        <title>Pangenome evidence for extensive interdomain horizontal transfer affecting lineage core and shell genes in uncultured planktonic thaumarchaeota and euryarchaeota.</title>
        <authorList>
            <person name="Deschamps P."/>
            <person name="Zivanovic Y."/>
            <person name="Moreira D."/>
            <person name="Rodriguez-Valera F."/>
            <person name="Lopez-Garcia P."/>
        </authorList>
    </citation>
    <scope>NUCLEOTIDE SEQUENCE</scope>
</reference>
<feature type="region of interest" description="Disordered" evidence="1">
    <location>
        <begin position="147"/>
        <end position="167"/>
    </location>
</feature>
<dbReference type="AlphaFoldDB" id="A0A075GVY9"/>
<sequence length="167" mass="18635">MNRKSTGGNPTQDVRFESAGRALALARERNRDVEQGGSSCPVLIEGIKDVKALRRLGFTGAIEQLNRGWDRSRLVAYLFEKYGCNNPNDGGPAIILLMDWDRTGGRIQNDMSMRLRAMDVSLDEETRIELVRAMKPEGKTIESLAPFASELREKMSHHDPDGSDGEE</sequence>
<feature type="compositionally biased region" description="Basic and acidic residues" evidence="1">
    <location>
        <begin position="150"/>
        <end position="161"/>
    </location>
</feature>
<evidence type="ECO:0000256" key="1">
    <source>
        <dbReference type="SAM" id="MobiDB-lite"/>
    </source>
</evidence>
<dbReference type="EMBL" id="KF900769">
    <property type="protein sequence ID" value="AIF06437.1"/>
    <property type="molecule type" value="Genomic_DNA"/>
</dbReference>
<dbReference type="PANTHER" id="PTHR39964">
    <property type="entry name" value="UPF0292 PROTEIN TK1411"/>
    <property type="match status" value="1"/>
</dbReference>
<organism evidence="2">
    <name type="scientific">uncultured marine group II/III euryarchaeote KM3_192_B10</name>
    <dbReference type="NCBI Taxonomy" id="1457963"/>
    <lineage>
        <taxon>Archaea</taxon>
        <taxon>Methanobacteriati</taxon>
        <taxon>Methanobacteriota</taxon>
        <taxon>environmental samples</taxon>
    </lineage>
</organism>